<reference evidence="2 3" key="1">
    <citation type="journal article" date="2017" name="Gigascience">
        <title>Genome sequence of the small brown planthopper, Laodelphax striatellus.</title>
        <authorList>
            <person name="Zhu J."/>
            <person name="Jiang F."/>
            <person name="Wang X."/>
            <person name="Yang P."/>
            <person name="Bao Y."/>
            <person name="Zhao W."/>
            <person name="Wang W."/>
            <person name="Lu H."/>
            <person name="Wang Q."/>
            <person name="Cui N."/>
            <person name="Li J."/>
            <person name="Chen X."/>
            <person name="Luo L."/>
            <person name="Yu J."/>
            <person name="Kang L."/>
            <person name="Cui F."/>
        </authorList>
    </citation>
    <scope>NUCLEOTIDE SEQUENCE [LARGE SCALE GENOMIC DNA]</scope>
    <source>
        <strain evidence="2">Lst14</strain>
    </source>
</reference>
<dbReference type="EMBL" id="QKKF02002576">
    <property type="protein sequence ID" value="RZF48300.1"/>
    <property type="molecule type" value="Genomic_DNA"/>
</dbReference>
<name>A0A482XS23_LAOST</name>
<sequence length="168" mass="18552">MKKSNILPIIEFATSPLEPVQDVIRTDTRPRMPASTVAALRGDNSLSALIPDISNVVKKKMKTVESQTDPPWQSARYSVQRSSPTSPFGRVPPMPGQSFGPERVPPPIDPFAYGRSNLPFGSGEGMLFDPLGGGRRPRIPGMAFQVVCPEGQFFRERVLSYLSYRIFS</sequence>
<feature type="compositionally biased region" description="Polar residues" evidence="1">
    <location>
        <begin position="64"/>
        <end position="86"/>
    </location>
</feature>
<comment type="caution">
    <text evidence="2">The sequence shown here is derived from an EMBL/GenBank/DDBJ whole genome shotgun (WGS) entry which is preliminary data.</text>
</comment>
<evidence type="ECO:0000313" key="2">
    <source>
        <dbReference type="EMBL" id="RZF48300.1"/>
    </source>
</evidence>
<keyword evidence="3" id="KW-1185">Reference proteome</keyword>
<protein>
    <submittedName>
        <fullName evidence="2">Uncharacterized protein</fullName>
    </submittedName>
</protein>
<dbReference type="Proteomes" id="UP000291343">
    <property type="component" value="Unassembled WGS sequence"/>
</dbReference>
<dbReference type="OrthoDB" id="68090at2759"/>
<dbReference type="AlphaFoldDB" id="A0A482XS23"/>
<evidence type="ECO:0000313" key="3">
    <source>
        <dbReference type="Proteomes" id="UP000291343"/>
    </source>
</evidence>
<gene>
    <name evidence="2" type="ORF">LSTR_LSTR010263</name>
</gene>
<feature type="region of interest" description="Disordered" evidence="1">
    <location>
        <begin position="62"/>
        <end position="98"/>
    </location>
</feature>
<dbReference type="InParanoid" id="A0A482XS23"/>
<accession>A0A482XS23</accession>
<organism evidence="2 3">
    <name type="scientific">Laodelphax striatellus</name>
    <name type="common">Small brown planthopper</name>
    <name type="synonym">Delphax striatella</name>
    <dbReference type="NCBI Taxonomy" id="195883"/>
    <lineage>
        <taxon>Eukaryota</taxon>
        <taxon>Metazoa</taxon>
        <taxon>Ecdysozoa</taxon>
        <taxon>Arthropoda</taxon>
        <taxon>Hexapoda</taxon>
        <taxon>Insecta</taxon>
        <taxon>Pterygota</taxon>
        <taxon>Neoptera</taxon>
        <taxon>Paraneoptera</taxon>
        <taxon>Hemiptera</taxon>
        <taxon>Auchenorrhyncha</taxon>
        <taxon>Fulgoroidea</taxon>
        <taxon>Delphacidae</taxon>
        <taxon>Criomorphinae</taxon>
        <taxon>Laodelphax</taxon>
    </lineage>
</organism>
<evidence type="ECO:0000256" key="1">
    <source>
        <dbReference type="SAM" id="MobiDB-lite"/>
    </source>
</evidence>
<proteinExistence type="predicted"/>